<accession>A0ABD2NGQ1</accession>
<name>A0ABD2NGQ1_9CUCU</name>
<keyword evidence="2" id="KW-1185">Reference proteome</keyword>
<sequence>MTSPQLMTSSTWISEHISDTLEVATSKSKTSLNYYGFKKYDIWQHNPMEAFFIPRLSLASFTSIFVQNSSKENAWYNIYRRFPATEKMSKKKFIRIN</sequence>
<evidence type="ECO:0000313" key="1">
    <source>
        <dbReference type="EMBL" id="KAL3277720.1"/>
    </source>
</evidence>
<reference evidence="1 2" key="1">
    <citation type="journal article" date="2021" name="BMC Biol.">
        <title>Horizontally acquired antibacterial genes associated with adaptive radiation of ladybird beetles.</title>
        <authorList>
            <person name="Li H.S."/>
            <person name="Tang X.F."/>
            <person name="Huang Y.H."/>
            <person name="Xu Z.Y."/>
            <person name="Chen M.L."/>
            <person name="Du X.Y."/>
            <person name="Qiu B.Y."/>
            <person name="Chen P.T."/>
            <person name="Zhang W."/>
            <person name="Slipinski A."/>
            <person name="Escalona H.E."/>
            <person name="Waterhouse R.M."/>
            <person name="Zwick A."/>
            <person name="Pang H."/>
        </authorList>
    </citation>
    <scope>NUCLEOTIDE SEQUENCE [LARGE SCALE GENOMIC DNA]</scope>
    <source>
        <strain evidence="1">SYSU2018</strain>
    </source>
</reference>
<dbReference type="AlphaFoldDB" id="A0ABD2NGQ1"/>
<proteinExistence type="predicted"/>
<comment type="caution">
    <text evidence="1">The sequence shown here is derived from an EMBL/GenBank/DDBJ whole genome shotgun (WGS) entry which is preliminary data.</text>
</comment>
<organism evidence="1 2">
    <name type="scientific">Cryptolaemus montrouzieri</name>
    <dbReference type="NCBI Taxonomy" id="559131"/>
    <lineage>
        <taxon>Eukaryota</taxon>
        <taxon>Metazoa</taxon>
        <taxon>Ecdysozoa</taxon>
        <taxon>Arthropoda</taxon>
        <taxon>Hexapoda</taxon>
        <taxon>Insecta</taxon>
        <taxon>Pterygota</taxon>
        <taxon>Neoptera</taxon>
        <taxon>Endopterygota</taxon>
        <taxon>Coleoptera</taxon>
        <taxon>Polyphaga</taxon>
        <taxon>Cucujiformia</taxon>
        <taxon>Coccinelloidea</taxon>
        <taxon>Coccinellidae</taxon>
        <taxon>Scymninae</taxon>
        <taxon>Scymnini</taxon>
        <taxon>Cryptolaemus</taxon>
    </lineage>
</organism>
<gene>
    <name evidence="1" type="ORF">HHI36_013063</name>
</gene>
<dbReference type="EMBL" id="JABFTP020000103">
    <property type="protein sequence ID" value="KAL3277720.1"/>
    <property type="molecule type" value="Genomic_DNA"/>
</dbReference>
<protein>
    <submittedName>
        <fullName evidence="1">Uncharacterized protein</fullName>
    </submittedName>
</protein>
<dbReference type="Proteomes" id="UP001516400">
    <property type="component" value="Unassembled WGS sequence"/>
</dbReference>
<evidence type="ECO:0000313" key="2">
    <source>
        <dbReference type="Proteomes" id="UP001516400"/>
    </source>
</evidence>